<dbReference type="SUPFAM" id="SSF82861">
    <property type="entry name" value="Mechanosensitive channel protein MscS (YggB), transmembrane region"/>
    <property type="match status" value="1"/>
</dbReference>
<keyword evidence="12" id="KW-1185">Reference proteome</keyword>
<gene>
    <name evidence="11" type="ORF">Lste_1339</name>
</gene>
<dbReference type="EMBL" id="LNYY01000019">
    <property type="protein sequence ID" value="KTD68181.1"/>
    <property type="molecule type" value="Genomic_DNA"/>
</dbReference>
<dbReference type="PATRIC" id="fig|947033.5.peg.1425"/>
<dbReference type="Pfam" id="PF00924">
    <property type="entry name" value="MS_channel_2nd"/>
    <property type="match status" value="1"/>
</dbReference>
<evidence type="ECO:0000256" key="1">
    <source>
        <dbReference type="ARBA" id="ARBA00004651"/>
    </source>
</evidence>
<comment type="caution">
    <text evidence="11">The sequence shown here is derived from an EMBL/GenBank/DDBJ whole genome shotgun (WGS) entry which is preliminary data.</text>
</comment>
<dbReference type="OrthoDB" id="9799209at2"/>
<feature type="transmembrane region" description="Helical" evidence="8">
    <location>
        <begin position="586"/>
        <end position="603"/>
    </location>
</feature>
<feature type="transmembrane region" description="Helical" evidence="8">
    <location>
        <begin position="710"/>
        <end position="730"/>
    </location>
</feature>
<keyword evidence="6 8" id="KW-0472">Membrane</keyword>
<keyword evidence="4 8" id="KW-0812">Transmembrane</keyword>
<evidence type="ECO:0000256" key="4">
    <source>
        <dbReference type="ARBA" id="ARBA00022692"/>
    </source>
</evidence>
<dbReference type="Gene3D" id="2.30.30.60">
    <property type="match status" value="1"/>
</dbReference>
<dbReference type="STRING" id="947033.Lste_1339"/>
<feature type="transmembrane region" description="Helical" evidence="8">
    <location>
        <begin position="794"/>
        <end position="818"/>
    </location>
</feature>
<feature type="transmembrane region" description="Helical" evidence="8">
    <location>
        <begin position="750"/>
        <end position="773"/>
    </location>
</feature>
<protein>
    <submittedName>
        <fullName evidence="11">Mechanosensitive ion channel MscS</fullName>
    </submittedName>
</protein>
<dbReference type="InterPro" id="IPR006685">
    <property type="entry name" value="MscS_channel_2nd"/>
</dbReference>
<dbReference type="InterPro" id="IPR023408">
    <property type="entry name" value="MscS_beta-dom_sf"/>
</dbReference>
<dbReference type="SUPFAM" id="SSF50182">
    <property type="entry name" value="Sm-like ribonucleoproteins"/>
    <property type="match status" value="1"/>
</dbReference>
<feature type="transmembrane region" description="Helical" evidence="8">
    <location>
        <begin position="559"/>
        <end position="580"/>
    </location>
</feature>
<evidence type="ECO:0000256" key="5">
    <source>
        <dbReference type="ARBA" id="ARBA00022989"/>
    </source>
</evidence>
<organism evidence="11 12">
    <name type="scientific">Legionella steelei</name>
    <dbReference type="NCBI Taxonomy" id="947033"/>
    <lineage>
        <taxon>Bacteria</taxon>
        <taxon>Pseudomonadati</taxon>
        <taxon>Pseudomonadota</taxon>
        <taxon>Gammaproteobacteria</taxon>
        <taxon>Legionellales</taxon>
        <taxon>Legionellaceae</taxon>
        <taxon>Legionella</taxon>
    </lineage>
</organism>
<dbReference type="InterPro" id="IPR052702">
    <property type="entry name" value="MscS-like_channel"/>
</dbReference>
<sequence>MLQLHRLNNVLSRGLANLVRKLIPAQAGISPPVDVEINLEEDLCTRRNNFLLGKIKLLTENQRYLSFFFFLFFCSSIVVAAPAKKSVTFTEYLTQEKAHLTASIQETKQPIMLQSEKEFDTKMKQVSAILSMSRVKIDSLEGFLEHQYKEQDNLNQRLKHLQQMPIAKENTSIPERVEKVENLLNINKQTTQLIVENLKLAKEFQTSLNDEIKNLELWHSNFVLEQKLVQIKSLKEQLNKRLAALYESNTPKQPNKSRKSAKPLSSADYEAMLLINNQNIAAIQNHLNALNIQRTVVKADIIYLKNPDTKNLQLITDIYKDALNQYSKIEKTIQQISIFLNNETKLVGTPDLKKSIRSLQDILTRQLKETNAQKQLLTKNLSDYQAQLKKLMSVRQTLADYSISSWPIILNKIAAIPGLFYKYIKTLSLKVYDSYLWLNALSMVLLWGGFVFIAGFFFMISRFLRTLRQDKERSRLTGYLYDGFLVLIQRNMPYFCIVSMLWALLYVTHISFANYQLLLKLIAVWFTFRILILIGRLVLLERITDSSGKDVKLYYRLKWLLLFGGWTTALMTLSHSLPLSILLQDIFNRLFMLFILTVSLVIWKSKDVIPYLLRPLLKSQKRYVKNAISLLVLLVPITLFTTAVIGLFGFINLAWNMSQYQAYALLVLVGYILVRGLIFDALELFSELMISSLRNGWLWIEVFLKPLDKILRILLLVASILVLFQLFGWHSDSLVMVSLGIFAQYTIVNIPGIHITVTSTIGFCILLATFVWASKWTREFCYRWLYKNAKDAGIRNSLSVFSQYAVVLLGGFVSLHVLGFDFSGMSMIIGGLAVGMGFGLRDFASNVVGGLMLLVERPVREGDLVTVGEHEGRVSHIGIRSMRVSSWDNMEVLIPNAETFNKPFTNWTHQDGIVRTVIPIKVSRSDDPAMIQQLIQDILATTPEIVGDPPAQVFLKKIDEALLEFEVRYFINVQIHTRIEVQSKVLFAIMTQFKAANIKPPIEPISIEIKEGQGELIAKKQTTE</sequence>
<evidence type="ECO:0000256" key="6">
    <source>
        <dbReference type="ARBA" id="ARBA00023136"/>
    </source>
</evidence>
<dbReference type="InterPro" id="IPR049278">
    <property type="entry name" value="MS_channel_C"/>
</dbReference>
<evidence type="ECO:0000259" key="9">
    <source>
        <dbReference type="Pfam" id="PF00924"/>
    </source>
</evidence>
<evidence type="ECO:0000259" key="10">
    <source>
        <dbReference type="Pfam" id="PF21082"/>
    </source>
</evidence>
<dbReference type="PANTHER" id="PTHR30347:SF1">
    <property type="entry name" value="MECHANOSENSITIVE CHANNEL MSCK"/>
    <property type="match status" value="1"/>
</dbReference>
<evidence type="ECO:0000256" key="7">
    <source>
        <dbReference type="SAM" id="Coils"/>
    </source>
</evidence>
<dbReference type="AlphaFoldDB" id="A0A0W0ZGB5"/>
<reference evidence="11 12" key="1">
    <citation type="submission" date="2015-11" db="EMBL/GenBank/DDBJ databases">
        <title>Genomic analysis of 38 Legionella species identifies large and diverse effector repertoires.</title>
        <authorList>
            <person name="Burstein D."/>
            <person name="Amaro F."/>
            <person name="Zusman T."/>
            <person name="Lifshitz Z."/>
            <person name="Cohen O."/>
            <person name="Gilbert J.A."/>
            <person name="Pupko T."/>
            <person name="Shuman H.A."/>
            <person name="Segal G."/>
        </authorList>
    </citation>
    <scope>NUCLEOTIDE SEQUENCE [LARGE SCALE GENOMIC DNA]</scope>
    <source>
        <strain evidence="11 12">IMVS3376</strain>
    </source>
</reference>
<dbReference type="PANTHER" id="PTHR30347">
    <property type="entry name" value="POTASSIUM CHANNEL RELATED"/>
    <property type="match status" value="1"/>
</dbReference>
<dbReference type="Pfam" id="PF21082">
    <property type="entry name" value="MS_channel_3rd"/>
    <property type="match status" value="1"/>
</dbReference>
<accession>A0A0W0ZGB5</accession>
<keyword evidence="3" id="KW-1003">Cell membrane</keyword>
<dbReference type="InterPro" id="IPR011014">
    <property type="entry name" value="MscS_channel_TM-2"/>
</dbReference>
<feature type="transmembrane region" description="Helical" evidence="8">
    <location>
        <begin position="623"/>
        <end position="651"/>
    </location>
</feature>
<dbReference type="Gene3D" id="3.30.70.100">
    <property type="match status" value="1"/>
</dbReference>
<dbReference type="InterPro" id="IPR010920">
    <property type="entry name" value="LSM_dom_sf"/>
</dbReference>
<feature type="transmembrane region" description="Helical" evidence="8">
    <location>
        <begin position="64"/>
        <end position="83"/>
    </location>
</feature>
<dbReference type="RefSeq" id="WP_058510296.1">
    <property type="nucleotide sequence ID" value="NZ_LNYY01000019.1"/>
</dbReference>
<evidence type="ECO:0000313" key="11">
    <source>
        <dbReference type="EMBL" id="KTD68181.1"/>
    </source>
</evidence>
<evidence type="ECO:0000256" key="2">
    <source>
        <dbReference type="ARBA" id="ARBA00008017"/>
    </source>
</evidence>
<feature type="transmembrane region" description="Helical" evidence="8">
    <location>
        <begin position="663"/>
        <end position="685"/>
    </location>
</feature>
<feature type="domain" description="Mechanosensitive ion channel MscS C-terminal" evidence="10">
    <location>
        <begin position="917"/>
        <end position="999"/>
    </location>
</feature>
<feature type="transmembrane region" description="Helical" evidence="8">
    <location>
        <begin position="479"/>
        <end position="505"/>
    </location>
</feature>
<comment type="subcellular location">
    <subcellularLocation>
        <location evidence="1">Cell membrane</location>
        <topology evidence="1">Multi-pass membrane protein</topology>
    </subcellularLocation>
</comment>
<dbReference type="Gene3D" id="1.10.287.1260">
    <property type="match status" value="1"/>
</dbReference>
<evidence type="ECO:0000256" key="3">
    <source>
        <dbReference type="ARBA" id="ARBA00022475"/>
    </source>
</evidence>
<dbReference type="SUPFAM" id="SSF82689">
    <property type="entry name" value="Mechanosensitive channel protein MscS (YggB), C-terminal domain"/>
    <property type="match status" value="1"/>
</dbReference>
<dbReference type="GO" id="GO:0005886">
    <property type="term" value="C:plasma membrane"/>
    <property type="evidence" value="ECO:0007669"/>
    <property type="project" value="UniProtKB-SubCell"/>
</dbReference>
<dbReference type="InterPro" id="IPR011066">
    <property type="entry name" value="MscS_channel_C_sf"/>
</dbReference>
<feature type="transmembrane region" description="Helical" evidence="8">
    <location>
        <begin position="517"/>
        <end position="539"/>
    </location>
</feature>
<keyword evidence="7" id="KW-0175">Coiled coil</keyword>
<proteinExistence type="inferred from homology"/>
<keyword evidence="5 8" id="KW-1133">Transmembrane helix</keyword>
<dbReference type="GO" id="GO:0008381">
    <property type="term" value="F:mechanosensitive monoatomic ion channel activity"/>
    <property type="evidence" value="ECO:0007669"/>
    <property type="project" value="UniProtKB-ARBA"/>
</dbReference>
<dbReference type="Proteomes" id="UP000054926">
    <property type="component" value="Unassembled WGS sequence"/>
</dbReference>
<name>A0A0W0ZGB5_9GAMM</name>
<evidence type="ECO:0000256" key="8">
    <source>
        <dbReference type="SAM" id="Phobius"/>
    </source>
</evidence>
<comment type="similarity">
    <text evidence="2">Belongs to the MscS (TC 1.A.23) family.</text>
</comment>
<feature type="transmembrane region" description="Helical" evidence="8">
    <location>
        <begin position="436"/>
        <end position="458"/>
    </location>
</feature>
<evidence type="ECO:0000313" key="12">
    <source>
        <dbReference type="Proteomes" id="UP000054926"/>
    </source>
</evidence>
<feature type="coiled-coil region" evidence="7">
    <location>
        <begin position="360"/>
        <end position="394"/>
    </location>
</feature>
<feature type="domain" description="Mechanosensitive ion channel MscS" evidence="9">
    <location>
        <begin position="843"/>
        <end position="909"/>
    </location>
</feature>